<dbReference type="Proteomes" id="UP001162992">
    <property type="component" value="Chromosome 4"/>
</dbReference>
<protein>
    <submittedName>
        <fullName evidence="1">Uncharacterized protein</fullName>
    </submittedName>
</protein>
<organism evidence="1 2">
    <name type="scientific">Diphasiastrum complanatum</name>
    <name type="common">Issler's clubmoss</name>
    <name type="synonym">Lycopodium complanatum</name>
    <dbReference type="NCBI Taxonomy" id="34168"/>
    <lineage>
        <taxon>Eukaryota</taxon>
        <taxon>Viridiplantae</taxon>
        <taxon>Streptophyta</taxon>
        <taxon>Embryophyta</taxon>
        <taxon>Tracheophyta</taxon>
        <taxon>Lycopodiopsida</taxon>
        <taxon>Lycopodiales</taxon>
        <taxon>Lycopodiaceae</taxon>
        <taxon>Lycopodioideae</taxon>
        <taxon>Diphasiastrum</taxon>
    </lineage>
</organism>
<name>A0ACC2E241_DIPCM</name>
<proteinExistence type="predicted"/>
<reference evidence="2" key="1">
    <citation type="journal article" date="2024" name="Proc. Natl. Acad. Sci. U.S.A.">
        <title>Extraordinary preservation of gene collinearity over three hundred million years revealed in homosporous lycophytes.</title>
        <authorList>
            <person name="Li C."/>
            <person name="Wickell D."/>
            <person name="Kuo L.Y."/>
            <person name="Chen X."/>
            <person name="Nie B."/>
            <person name="Liao X."/>
            <person name="Peng D."/>
            <person name="Ji J."/>
            <person name="Jenkins J."/>
            <person name="Williams M."/>
            <person name="Shu S."/>
            <person name="Plott C."/>
            <person name="Barry K."/>
            <person name="Rajasekar S."/>
            <person name="Grimwood J."/>
            <person name="Han X."/>
            <person name="Sun S."/>
            <person name="Hou Z."/>
            <person name="He W."/>
            <person name="Dai G."/>
            <person name="Sun C."/>
            <person name="Schmutz J."/>
            <person name="Leebens-Mack J.H."/>
            <person name="Li F.W."/>
            <person name="Wang L."/>
        </authorList>
    </citation>
    <scope>NUCLEOTIDE SEQUENCE [LARGE SCALE GENOMIC DNA]</scope>
    <source>
        <strain evidence="2">cv. PW_Plant_1</strain>
    </source>
</reference>
<keyword evidence="2" id="KW-1185">Reference proteome</keyword>
<evidence type="ECO:0000313" key="2">
    <source>
        <dbReference type="Proteomes" id="UP001162992"/>
    </source>
</evidence>
<evidence type="ECO:0000313" key="1">
    <source>
        <dbReference type="EMBL" id="KAJ7560580.1"/>
    </source>
</evidence>
<gene>
    <name evidence="1" type="ORF">O6H91_04G136200</name>
</gene>
<sequence>MDLLKSKATRRHNTINHQCFVKCVAAVLAGICIGYWILTRFEITLWKPVYPLNILLVGDWGRDGSHNQSLVATQMGKVGEKLAIDFVISTGDNFYDTGLSGIGDPQFATSFTNIYTAPSLQKRWYAVLGNHDYMGNVLAQLDAALVLRDHRWFCRRQYQLKRYLCQPPLSGLCNYAVDFFFIDTTPFINEYSLPGIHEMFDWRGLAPRDIQLQHQMKALDQALEQSTATWKIVVGHHTIRSFGHHGDSKDLISKVLPILEAHGVNAYINGHDHCLQHIKSNDSKVHFLTSGGGSKAWQGIQKAKKSELHFAYDGQGFLAMSLNERSLNFDFYDAFGNNLHSIHIGK</sequence>
<accession>A0ACC2E241</accession>
<dbReference type="EMBL" id="CM055095">
    <property type="protein sequence ID" value="KAJ7560580.1"/>
    <property type="molecule type" value="Genomic_DNA"/>
</dbReference>
<comment type="caution">
    <text evidence="1">The sequence shown here is derived from an EMBL/GenBank/DDBJ whole genome shotgun (WGS) entry which is preliminary data.</text>
</comment>